<dbReference type="EMBL" id="FTOF01000015">
    <property type="protein sequence ID" value="SIS57357.1"/>
    <property type="molecule type" value="Genomic_DNA"/>
</dbReference>
<proteinExistence type="predicted"/>
<evidence type="ECO:0000256" key="1">
    <source>
        <dbReference type="SAM" id="Phobius"/>
    </source>
</evidence>
<gene>
    <name evidence="3" type="ORF">SAMN05444817_1158</name>
</gene>
<feature type="transmembrane region" description="Helical" evidence="1">
    <location>
        <begin position="26"/>
        <end position="46"/>
    </location>
</feature>
<dbReference type="InterPro" id="IPR012336">
    <property type="entry name" value="Thioredoxin-like_fold"/>
</dbReference>
<sequence>MTSSSTSNTKGSTKVSNPNSTGGKGFLWALLALVLVGALVIGLIVYNGRGAQADRIAENVEPVDGVTMELTDNTITLSGENSDGAKEASLYEDFACSYCADLAKKTDAEMLGKIKAGEVTVHIRPMVFLDGTGEQHTVGHSTNTLAAVLALADKGETEAYWNLRKALLEEQEGLYGSADPEKLADLAKGVGASGDAVDAIRNGDYVDQAKELGEANQKDLVDKTGELSSPRVLVDGKDVDSNPLENWIDDLLAS</sequence>
<organism evidence="3 4">
    <name type="scientific">Corynebacterium appendicis CIP 107643</name>
    <dbReference type="NCBI Taxonomy" id="1161099"/>
    <lineage>
        <taxon>Bacteria</taxon>
        <taxon>Bacillati</taxon>
        <taxon>Actinomycetota</taxon>
        <taxon>Actinomycetes</taxon>
        <taxon>Mycobacteriales</taxon>
        <taxon>Corynebacteriaceae</taxon>
        <taxon>Corynebacterium</taxon>
    </lineage>
</organism>
<dbReference type="RefSeq" id="WP_076599882.1">
    <property type="nucleotide sequence ID" value="NZ_CP046976.1"/>
</dbReference>
<dbReference type="InterPro" id="IPR036249">
    <property type="entry name" value="Thioredoxin-like_sf"/>
</dbReference>
<dbReference type="OrthoDB" id="117402at2"/>
<keyword evidence="1" id="KW-1133">Transmembrane helix</keyword>
<evidence type="ECO:0000259" key="2">
    <source>
        <dbReference type="Pfam" id="PF13462"/>
    </source>
</evidence>
<keyword evidence="1" id="KW-0472">Membrane</keyword>
<dbReference type="Proteomes" id="UP000186292">
    <property type="component" value="Unassembled WGS sequence"/>
</dbReference>
<evidence type="ECO:0000313" key="3">
    <source>
        <dbReference type="EMBL" id="SIS57357.1"/>
    </source>
</evidence>
<dbReference type="Pfam" id="PF13462">
    <property type="entry name" value="Thioredoxin_4"/>
    <property type="match status" value="1"/>
</dbReference>
<dbReference type="AlphaFoldDB" id="A0A1N7K723"/>
<dbReference type="GO" id="GO:0016853">
    <property type="term" value="F:isomerase activity"/>
    <property type="evidence" value="ECO:0007669"/>
    <property type="project" value="UniProtKB-KW"/>
</dbReference>
<dbReference type="Gene3D" id="3.40.30.10">
    <property type="entry name" value="Glutaredoxin"/>
    <property type="match status" value="1"/>
</dbReference>
<dbReference type="STRING" id="1161099.SAMN05444817_1158"/>
<dbReference type="CDD" id="cd02972">
    <property type="entry name" value="DsbA_family"/>
    <property type="match status" value="1"/>
</dbReference>
<keyword evidence="1" id="KW-0812">Transmembrane</keyword>
<protein>
    <submittedName>
        <fullName evidence="3">Protein-disulfide isomerase</fullName>
    </submittedName>
</protein>
<feature type="domain" description="Thioredoxin-like fold" evidence="2">
    <location>
        <begin position="88"/>
        <end position="245"/>
    </location>
</feature>
<accession>A0A1N7K723</accession>
<reference evidence="4" key="1">
    <citation type="submission" date="2017-01" db="EMBL/GenBank/DDBJ databases">
        <authorList>
            <person name="Varghese N."/>
            <person name="Submissions S."/>
        </authorList>
    </citation>
    <scope>NUCLEOTIDE SEQUENCE [LARGE SCALE GENOMIC DNA]</scope>
    <source>
        <strain evidence="4">DSM 44531</strain>
    </source>
</reference>
<name>A0A1N7K723_9CORY</name>
<evidence type="ECO:0000313" key="4">
    <source>
        <dbReference type="Proteomes" id="UP000186292"/>
    </source>
</evidence>
<dbReference type="SUPFAM" id="SSF52833">
    <property type="entry name" value="Thioredoxin-like"/>
    <property type="match status" value="1"/>
</dbReference>
<keyword evidence="3" id="KW-0413">Isomerase</keyword>
<keyword evidence="4" id="KW-1185">Reference proteome</keyword>